<evidence type="ECO:0000256" key="1">
    <source>
        <dbReference type="ARBA" id="ARBA00001946"/>
    </source>
</evidence>
<evidence type="ECO:0000256" key="2">
    <source>
        <dbReference type="SAM" id="Coils"/>
    </source>
</evidence>
<dbReference type="CDD" id="cd01949">
    <property type="entry name" value="GGDEF"/>
    <property type="match status" value="1"/>
</dbReference>
<dbReference type="SUPFAM" id="SSF55073">
    <property type="entry name" value="Nucleotide cyclase"/>
    <property type="match status" value="1"/>
</dbReference>
<dbReference type="PANTHER" id="PTHR44757:SF2">
    <property type="entry name" value="BIOFILM ARCHITECTURE MAINTENANCE PROTEIN MBAA"/>
    <property type="match status" value="1"/>
</dbReference>
<dbReference type="InterPro" id="IPR035965">
    <property type="entry name" value="PAS-like_dom_sf"/>
</dbReference>
<evidence type="ECO:0000313" key="6">
    <source>
        <dbReference type="EMBL" id="MBB1487517.1"/>
    </source>
</evidence>
<dbReference type="Pfam" id="PF00563">
    <property type="entry name" value="EAL"/>
    <property type="match status" value="1"/>
</dbReference>
<protein>
    <submittedName>
        <fullName evidence="6">EAL domain-containing protein</fullName>
    </submittedName>
</protein>
<dbReference type="InterPro" id="IPR001633">
    <property type="entry name" value="EAL_dom"/>
</dbReference>
<dbReference type="Proteomes" id="UP000565262">
    <property type="component" value="Unassembled WGS sequence"/>
</dbReference>
<dbReference type="NCBIfam" id="TIGR00229">
    <property type="entry name" value="sensory_box"/>
    <property type="match status" value="1"/>
</dbReference>
<name>A0A839ISW6_9GAMM</name>
<dbReference type="SMART" id="SM00267">
    <property type="entry name" value="GGDEF"/>
    <property type="match status" value="1"/>
</dbReference>
<dbReference type="RefSeq" id="WP_182809288.1">
    <property type="nucleotide sequence ID" value="NZ_JACJFM010000015.1"/>
</dbReference>
<organism evidence="6 7">
    <name type="scientific">Oceanospirillum sediminis</name>
    <dbReference type="NCBI Taxonomy" id="2760088"/>
    <lineage>
        <taxon>Bacteria</taxon>
        <taxon>Pseudomonadati</taxon>
        <taxon>Pseudomonadota</taxon>
        <taxon>Gammaproteobacteria</taxon>
        <taxon>Oceanospirillales</taxon>
        <taxon>Oceanospirillaceae</taxon>
        <taxon>Oceanospirillum</taxon>
    </lineage>
</organism>
<dbReference type="EMBL" id="JACJFM010000015">
    <property type="protein sequence ID" value="MBB1487517.1"/>
    <property type="molecule type" value="Genomic_DNA"/>
</dbReference>
<evidence type="ECO:0000259" key="4">
    <source>
        <dbReference type="PROSITE" id="PS50883"/>
    </source>
</evidence>
<dbReference type="Pfam" id="PF13426">
    <property type="entry name" value="PAS_9"/>
    <property type="match status" value="1"/>
</dbReference>
<dbReference type="FunFam" id="3.30.70.270:FF:000001">
    <property type="entry name" value="Diguanylate cyclase domain protein"/>
    <property type="match status" value="1"/>
</dbReference>
<feature type="domain" description="EAL" evidence="4">
    <location>
        <begin position="483"/>
        <end position="739"/>
    </location>
</feature>
<sequence>MFIILSLITFLIMSGFVLVRYQQTRELMISSLEERGMAVASRVAYAVRPAVQDLYNKEHDEAYSISMVSAILDSEMHTEFVQGVMVYGNFGQLYVGKVRAGYQVETFNKTIHGGFWSSLNNRVGYPVQSGLVTIGQVEVRYKDDAFKDDLYQSLMLEVAQILVLGSILVGSLFLSLRHALVRPMQALEVNNKAMDALTEAVFVTDLQGALLDANPAYCDMTGWQSDNTEEAPAIYFSGWPEGNFKEALRLLKLGHEGWSGEVIGHRHDGRTFPAWLSLNLVEIKNTQSTLVGVLSDITEKKETESRLLSLAYLDTLTQIPNRHSFLSQLDVEVSRAAREESSVGLIYLDLDNFKWINDRYGHDIGDQVLIAVTRIFKERLREYDVLYRIGGDEFTIIITHYGSEHDLAVIGKDLVRLANQPLLIGQCSVRPGASVGISRFPEEASSASELITQADSAMYQAKDSGRAQVRFYSSELNELRKKQQQIEDKLKEAIRQDGLQLHFQPKADLTGDDICFTSAEALIRWQNQGQTVFYPDEFIPVAERTNLICELGYWVIRRACLQISQWKQAGYKGVSIAVNLSPKQLSDQGLFPFIQRQIEENGIEQGELELEITEYAVVEDFLESVSRLNNLKQLGISVTMDDFGTGYSSLNYLKKLPIETMKIDRSFISRLPAAPEDSAIVIAIFAMAKALNLKVVAEGVETQEQLDFLRQHGCHMAQGYLFSPALPSGEFIHWLENHRPDISEAR</sequence>
<dbReference type="Gene3D" id="3.30.450.20">
    <property type="entry name" value="PAS domain"/>
    <property type="match status" value="1"/>
</dbReference>
<dbReference type="InterPro" id="IPR000160">
    <property type="entry name" value="GGDEF_dom"/>
</dbReference>
<dbReference type="SUPFAM" id="SSF141868">
    <property type="entry name" value="EAL domain-like"/>
    <property type="match status" value="1"/>
</dbReference>
<dbReference type="InterPro" id="IPR052155">
    <property type="entry name" value="Biofilm_reg_signaling"/>
</dbReference>
<dbReference type="AlphaFoldDB" id="A0A839ISW6"/>
<proteinExistence type="predicted"/>
<dbReference type="GO" id="GO:0003824">
    <property type="term" value="F:catalytic activity"/>
    <property type="evidence" value="ECO:0007669"/>
    <property type="project" value="UniProtKB-ARBA"/>
</dbReference>
<comment type="cofactor">
    <cofactor evidence="1">
        <name>Mg(2+)</name>
        <dbReference type="ChEBI" id="CHEBI:18420"/>
    </cofactor>
</comment>
<dbReference type="InterPro" id="IPR000014">
    <property type="entry name" value="PAS"/>
</dbReference>
<dbReference type="InterPro" id="IPR043128">
    <property type="entry name" value="Rev_trsase/Diguanyl_cyclase"/>
</dbReference>
<feature type="domain" description="GGDEF" evidence="5">
    <location>
        <begin position="341"/>
        <end position="474"/>
    </location>
</feature>
<dbReference type="PROSITE" id="PS50887">
    <property type="entry name" value="GGDEF"/>
    <property type="match status" value="1"/>
</dbReference>
<gene>
    <name evidence="6" type="ORF">H4O21_12950</name>
</gene>
<dbReference type="CDD" id="cd01948">
    <property type="entry name" value="EAL"/>
    <property type="match status" value="1"/>
</dbReference>
<dbReference type="Gene3D" id="3.30.70.270">
    <property type="match status" value="1"/>
</dbReference>
<evidence type="ECO:0000259" key="3">
    <source>
        <dbReference type="PROSITE" id="PS50112"/>
    </source>
</evidence>
<dbReference type="InterPro" id="IPR035919">
    <property type="entry name" value="EAL_sf"/>
</dbReference>
<feature type="coiled-coil region" evidence="2">
    <location>
        <begin position="469"/>
        <end position="496"/>
    </location>
</feature>
<keyword evidence="7" id="KW-1185">Reference proteome</keyword>
<dbReference type="Gene3D" id="3.20.20.450">
    <property type="entry name" value="EAL domain"/>
    <property type="match status" value="1"/>
</dbReference>
<dbReference type="InterPro" id="IPR029787">
    <property type="entry name" value="Nucleotide_cyclase"/>
</dbReference>
<reference evidence="6 7" key="1">
    <citation type="submission" date="2020-08" db="EMBL/GenBank/DDBJ databases">
        <title>Oceanospirillum sp. nov. isolated from marine sediment.</title>
        <authorList>
            <person name="Ji X."/>
        </authorList>
    </citation>
    <scope>NUCLEOTIDE SEQUENCE [LARGE SCALE GENOMIC DNA]</scope>
    <source>
        <strain evidence="6 7">D5</strain>
    </source>
</reference>
<keyword evidence="2" id="KW-0175">Coiled coil</keyword>
<dbReference type="PROSITE" id="PS50883">
    <property type="entry name" value="EAL"/>
    <property type="match status" value="1"/>
</dbReference>
<dbReference type="PROSITE" id="PS50112">
    <property type="entry name" value="PAS"/>
    <property type="match status" value="1"/>
</dbReference>
<dbReference type="NCBIfam" id="TIGR00254">
    <property type="entry name" value="GGDEF"/>
    <property type="match status" value="1"/>
</dbReference>
<dbReference type="SMART" id="SM00052">
    <property type="entry name" value="EAL"/>
    <property type="match status" value="1"/>
</dbReference>
<dbReference type="SMART" id="SM00091">
    <property type="entry name" value="PAS"/>
    <property type="match status" value="1"/>
</dbReference>
<comment type="caution">
    <text evidence="6">The sequence shown here is derived from an EMBL/GenBank/DDBJ whole genome shotgun (WGS) entry which is preliminary data.</text>
</comment>
<evidence type="ECO:0000259" key="5">
    <source>
        <dbReference type="PROSITE" id="PS50887"/>
    </source>
</evidence>
<feature type="domain" description="PAS" evidence="3">
    <location>
        <begin position="186"/>
        <end position="227"/>
    </location>
</feature>
<dbReference type="Pfam" id="PF00990">
    <property type="entry name" value="GGDEF"/>
    <property type="match status" value="1"/>
</dbReference>
<dbReference type="CDD" id="cd00130">
    <property type="entry name" value="PAS"/>
    <property type="match status" value="1"/>
</dbReference>
<dbReference type="SUPFAM" id="SSF55785">
    <property type="entry name" value="PYP-like sensor domain (PAS domain)"/>
    <property type="match status" value="1"/>
</dbReference>
<dbReference type="PANTHER" id="PTHR44757">
    <property type="entry name" value="DIGUANYLATE CYCLASE DGCP"/>
    <property type="match status" value="1"/>
</dbReference>
<accession>A0A839ISW6</accession>
<evidence type="ECO:0000313" key="7">
    <source>
        <dbReference type="Proteomes" id="UP000565262"/>
    </source>
</evidence>